<dbReference type="EMBL" id="JAAOIW010000011">
    <property type="protein sequence ID" value="NHN33298.1"/>
    <property type="molecule type" value="Genomic_DNA"/>
</dbReference>
<reference evidence="5" key="1">
    <citation type="submission" date="2020-03" db="EMBL/GenBank/DDBJ databases">
        <title>Draft sequencing of Paenibacilllus sp. S3N08.</title>
        <authorList>
            <person name="Kim D.-U."/>
        </authorList>
    </citation>
    <scope>NUCLEOTIDE SEQUENCE</scope>
    <source>
        <strain evidence="5">S3N08</strain>
    </source>
</reference>
<keyword evidence="4" id="KW-0804">Transcription</keyword>
<keyword evidence="3" id="KW-0238">DNA-binding</keyword>
<dbReference type="InterPro" id="IPR005650">
    <property type="entry name" value="BlaI_family"/>
</dbReference>
<dbReference type="SUPFAM" id="SSF46785">
    <property type="entry name" value="Winged helix' DNA-binding domain"/>
    <property type="match status" value="1"/>
</dbReference>
<dbReference type="Pfam" id="PF03965">
    <property type="entry name" value="Penicillinase_R"/>
    <property type="match status" value="1"/>
</dbReference>
<evidence type="ECO:0000256" key="4">
    <source>
        <dbReference type="ARBA" id="ARBA00023163"/>
    </source>
</evidence>
<dbReference type="Gene3D" id="1.10.10.10">
    <property type="entry name" value="Winged helix-like DNA-binding domain superfamily/Winged helix DNA-binding domain"/>
    <property type="match status" value="1"/>
</dbReference>
<evidence type="ECO:0000256" key="2">
    <source>
        <dbReference type="ARBA" id="ARBA00023015"/>
    </source>
</evidence>
<keyword evidence="6" id="KW-1185">Reference proteome</keyword>
<sequence length="144" mass="16367">MNIKKYNVNEEGLNRFFGPLEAKIMEVLWSSDDGIAAKEVQELVNKEHPITFNAVMTVMNRLFEKGHLQKNSQGRGRGRISTYNAVQTKEQFINEQTKAVTRGLMSEFGDLVVNHMVDALEDSDPELLAKIQEKISAMQSRKQP</sequence>
<evidence type="ECO:0000313" key="6">
    <source>
        <dbReference type="Proteomes" id="UP001165962"/>
    </source>
</evidence>
<dbReference type="RefSeq" id="WP_166153599.1">
    <property type="nucleotide sequence ID" value="NZ_JAAOIW010000011.1"/>
</dbReference>
<dbReference type="InterPro" id="IPR036390">
    <property type="entry name" value="WH_DNA-bd_sf"/>
</dbReference>
<evidence type="ECO:0000256" key="1">
    <source>
        <dbReference type="ARBA" id="ARBA00011046"/>
    </source>
</evidence>
<comment type="similarity">
    <text evidence="1">Belongs to the BlaI transcriptional regulatory family.</text>
</comment>
<evidence type="ECO:0000313" key="5">
    <source>
        <dbReference type="EMBL" id="NHN33298.1"/>
    </source>
</evidence>
<dbReference type="InterPro" id="IPR036388">
    <property type="entry name" value="WH-like_DNA-bd_sf"/>
</dbReference>
<name>A0ABX0JF21_9BACL</name>
<keyword evidence="2" id="KW-0805">Transcription regulation</keyword>
<comment type="caution">
    <text evidence="5">The sequence shown here is derived from an EMBL/GenBank/DDBJ whole genome shotgun (WGS) entry which is preliminary data.</text>
</comment>
<evidence type="ECO:0000256" key="3">
    <source>
        <dbReference type="ARBA" id="ARBA00023125"/>
    </source>
</evidence>
<gene>
    <name evidence="5" type="ORF">G9U52_26150</name>
</gene>
<proteinExistence type="inferred from homology"/>
<dbReference type="Proteomes" id="UP001165962">
    <property type="component" value="Unassembled WGS sequence"/>
</dbReference>
<accession>A0ABX0JF21</accession>
<organism evidence="5 6">
    <name type="scientific">Paenibacillus agricola</name>
    <dbReference type="NCBI Taxonomy" id="2716264"/>
    <lineage>
        <taxon>Bacteria</taxon>
        <taxon>Bacillati</taxon>
        <taxon>Bacillota</taxon>
        <taxon>Bacilli</taxon>
        <taxon>Bacillales</taxon>
        <taxon>Paenibacillaceae</taxon>
        <taxon>Paenibacillus</taxon>
    </lineage>
</organism>
<protein>
    <submittedName>
        <fullName evidence="5">BlaI/MecI/CopY family transcriptional regulator</fullName>
    </submittedName>
</protein>